<protein>
    <recommendedName>
        <fullName evidence="5">PBCV-specific basic adaptor domain-containing protein</fullName>
    </recommendedName>
</protein>
<feature type="signal peptide" evidence="2">
    <location>
        <begin position="1"/>
        <end position="19"/>
    </location>
</feature>
<evidence type="ECO:0000313" key="4">
    <source>
        <dbReference type="Proteomes" id="UP000245216"/>
    </source>
</evidence>
<feature type="compositionally biased region" description="Polar residues" evidence="1">
    <location>
        <begin position="95"/>
        <end position="106"/>
    </location>
</feature>
<evidence type="ECO:0000313" key="3">
    <source>
        <dbReference type="EMBL" id="PWE13179.1"/>
    </source>
</evidence>
<accession>A0A2U2BGP1</accession>
<evidence type="ECO:0008006" key="5">
    <source>
        <dbReference type="Google" id="ProtNLM"/>
    </source>
</evidence>
<gene>
    <name evidence="3" type="ORF">DF183_15220</name>
</gene>
<dbReference type="AlphaFoldDB" id="A0A2U2BGP1"/>
<name>A0A2U2BGP1_ALCFA</name>
<reference evidence="3 4" key="2">
    <citation type="submission" date="2018-05" db="EMBL/GenBank/DDBJ databases">
        <authorList>
            <person name="Lanie J.A."/>
            <person name="Ng W.-L."/>
            <person name="Kazmierczak K.M."/>
            <person name="Andrzejewski T.M."/>
            <person name="Davidsen T.M."/>
            <person name="Wayne K.J."/>
            <person name="Tettelin H."/>
            <person name="Glass J.I."/>
            <person name="Rusch D."/>
            <person name="Podicherti R."/>
            <person name="Tsui H.-C.T."/>
            <person name="Winkler M.E."/>
        </authorList>
    </citation>
    <scope>NUCLEOTIDE SEQUENCE [LARGE SCALE GENOMIC DNA]</scope>
    <source>
        <strain evidence="3 4">YBY</strain>
    </source>
</reference>
<feature type="region of interest" description="Disordered" evidence="1">
    <location>
        <begin position="87"/>
        <end position="106"/>
    </location>
</feature>
<comment type="caution">
    <text evidence="3">The sequence shown here is derived from an EMBL/GenBank/DDBJ whole genome shotgun (WGS) entry which is preliminary data.</text>
</comment>
<evidence type="ECO:0000256" key="2">
    <source>
        <dbReference type="SAM" id="SignalP"/>
    </source>
</evidence>
<dbReference type="EMBL" id="QEXO01000004">
    <property type="protein sequence ID" value="PWE13179.1"/>
    <property type="molecule type" value="Genomic_DNA"/>
</dbReference>
<reference evidence="3 4" key="1">
    <citation type="submission" date="2018-05" db="EMBL/GenBank/DDBJ databases">
        <title>Genome Sequence of an Efficient Indole-Degrading Bacterium, Alcaligenes sp.YBY.</title>
        <authorList>
            <person name="Yang B."/>
        </authorList>
    </citation>
    <scope>NUCLEOTIDE SEQUENCE [LARGE SCALE GENOMIC DNA]</scope>
    <source>
        <strain evidence="3 4">YBY</strain>
    </source>
</reference>
<sequence>MKCLLLCLIMALLPLSIQARNTPCSGKKGGISHCEGEVFVCRDGSASGSKRSCPAYTGTAGRSSQPAPQALRSGSACSCSSGAYCTGPRGGRYCETSTGSKRYQRK</sequence>
<feature type="chain" id="PRO_5015396598" description="PBCV-specific basic adaptor domain-containing protein" evidence="2">
    <location>
        <begin position="20"/>
        <end position="106"/>
    </location>
</feature>
<organism evidence="3 4">
    <name type="scientific">Alcaligenes faecalis</name>
    <dbReference type="NCBI Taxonomy" id="511"/>
    <lineage>
        <taxon>Bacteria</taxon>
        <taxon>Pseudomonadati</taxon>
        <taxon>Pseudomonadota</taxon>
        <taxon>Betaproteobacteria</taxon>
        <taxon>Burkholderiales</taxon>
        <taxon>Alcaligenaceae</taxon>
        <taxon>Alcaligenes</taxon>
    </lineage>
</organism>
<keyword evidence="2" id="KW-0732">Signal</keyword>
<dbReference type="Proteomes" id="UP000245216">
    <property type="component" value="Unassembled WGS sequence"/>
</dbReference>
<proteinExistence type="predicted"/>
<evidence type="ECO:0000256" key="1">
    <source>
        <dbReference type="SAM" id="MobiDB-lite"/>
    </source>
</evidence>